<dbReference type="PANTHER" id="PTHR11669:SF8">
    <property type="entry name" value="DNA POLYMERASE III SUBUNIT DELTA"/>
    <property type="match status" value="1"/>
</dbReference>
<keyword evidence="4 9" id="KW-0548">Nucleotidyltransferase</keyword>
<dbReference type="Pfam" id="PF09115">
    <property type="entry name" value="DNApol3-delta_C"/>
    <property type="match status" value="1"/>
</dbReference>
<dbReference type="EC" id="2.7.7.7" evidence="1"/>
<evidence type="ECO:0000256" key="2">
    <source>
        <dbReference type="ARBA" id="ARBA00014363"/>
    </source>
</evidence>
<dbReference type="OrthoDB" id="9810148at2"/>
<name>A0A1M4PL36_9FIRM</name>
<dbReference type="GO" id="GO:0006261">
    <property type="term" value="P:DNA-templated DNA replication"/>
    <property type="evidence" value="ECO:0007669"/>
    <property type="project" value="TreeGrafter"/>
</dbReference>
<evidence type="ECO:0000256" key="3">
    <source>
        <dbReference type="ARBA" id="ARBA00022679"/>
    </source>
</evidence>
<dbReference type="InterPro" id="IPR008921">
    <property type="entry name" value="DNA_pol3_clamp-load_cplx_C"/>
</dbReference>
<evidence type="ECO:0000313" key="9">
    <source>
        <dbReference type="EMBL" id="SHD76148.1"/>
    </source>
</evidence>
<dbReference type="GO" id="GO:0003887">
    <property type="term" value="F:DNA-directed DNA polymerase activity"/>
    <property type="evidence" value="ECO:0007669"/>
    <property type="project" value="UniProtKB-KW"/>
</dbReference>
<evidence type="ECO:0000259" key="8">
    <source>
        <dbReference type="Pfam" id="PF09115"/>
    </source>
</evidence>
<dbReference type="SUPFAM" id="SSF52540">
    <property type="entry name" value="P-loop containing nucleoside triphosphate hydrolases"/>
    <property type="match status" value="1"/>
</dbReference>
<evidence type="ECO:0000313" key="10">
    <source>
        <dbReference type="Proteomes" id="UP000245423"/>
    </source>
</evidence>
<gene>
    <name evidence="9" type="ORF">CUESP1_0768</name>
</gene>
<dbReference type="EMBL" id="LT669839">
    <property type="protein sequence ID" value="SHD76148.1"/>
    <property type="molecule type" value="Genomic_DNA"/>
</dbReference>
<protein>
    <recommendedName>
        <fullName evidence="2">DNA polymerase III subunit delta'</fullName>
        <ecNumber evidence="1">2.7.7.7</ecNumber>
    </recommendedName>
</protein>
<dbReference type="AlphaFoldDB" id="A0A1M4PL36"/>
<keyword evidence="10" id="KW-1185">Reference proteome</keyword>
<organism evidence="9 10">
    <name type="scientific">[Clostridium] ultunense Esp</name>
    <dbReference type="NCBI Taxonomy" id="1288971"/>
    <lineage>
        <taxon>Bacteria</taxon>
        <taxon>Bacillati</taxon>
        <taxon>Bacillota</taxon>
        <taxon>Tissierellia</taxon>
        <taxon>Tissierellales</taxon>
        <taxon>Tepidimicrobiaceae</taxon>
        <taxon>Schnuerera</taxon>
    </lineage>
</organism>
<sequence>MDFSKIIGHERIVENFKNAIDKGHISHCYLFEGEESLGKKKVALTFAKTLLCKNEGLQPCNRCNSCLKFNNWNHPDLKLIEPEKGLIKKKIIDDLIKNINIAPFESKRRIIIIDDSHEMRMESQNALLKTLEEPPSYINIILITSNSNNLIPTILSRCQIIKFYPVEKGKIIEFLRTKYDKTVEEANFIADFTKGSIGKSITLSQSKDFFQKRNEIIEIINSILKGDKAKIFNSIDFFIKNKDDYEEILDIILYWFRDLMIFQQVGDSGLITNRDKIPLLSNQSYLNIDRINDIIDNIMETKQNIDRNVNYQLAMETMLLGMQEV</sequence>
<proteinExistence type="predicted"/>
<dbReference type="RefSeq" id="WP_025640515.1">
    <property type="nucleotide sequence ID" value="NZ_LT669839.1"/>
</dbReference>
<accession>A0A1M4PL36</accession>
<dbReference type="Pfam" id="PF13177">
    <property type="entry name" value="DNA_pol3_delta2"/>
    <property type="match status" value="1"/>
</dbReference>
<dbReference type="GO" id="GO:0003677">
    <property type="term" value="F:DNA binding"/>
    <property type="evidence" value="ECO:0007669"/>
    <property type="project" value="InterPro"/>
</dbReference>
<dbReference type="NCBIfam" id="TIGR00678">
    <property type="entry name" value="holB"/>
    <property type="match status" value="1"/>
</dbReference>
<keyword evidence="3 9" id="KW-0808">Transferase</keyword>
<evidence type="ECO:0000256" key="7">
    <source>
        <dbReference type="ARBA" id="ARBA00049244"/>
    </source>
</evidence>
<dbReference type="SUPFAM" id="SSF48019">
    <property type="entry name" value="post-AAA+ oligomerization domain-like"/>
    <property type="match status" value="1"/>
</dbReference>
<dbReference type="GO" id="GO:0008408">
    <property type="term" value="F:3'-5' exonuclease activity"/>
    <property type="evidence" value="ECO:0007669"/>
    <property type="project" value="InterPro"/>
</dbReference>
<evidence type="ECO:0000256" key="1">
    <source>
        <dbReference type="ARBA" id="ARBA00012417"/>
    </source>
</evidence>
<feature type="domain" description="DNA polymerase III delta subunit C-terminal" evidence="8">
    <location>
        <begin position="208"/>
        <end position="322"/>
    </location>
</feature>
<comment type="catalytic activity">
    <reaction evidence="7">
        <text>DNA(n) + a 2'-deoxyribonucleoside 5'-triphosphate = DNA(n+1) + diphosphate</text>
        <dbReference type="Rhea" id="RHEA:22508"/>
        <dbReference type="Rhea" id="RHEA-COMP:17339"/>
        <dbReference type="Rhea" id="RHEA-COMP:17340"/>
        <dbReference type="ChEBI" id="CHEBI:33019"/>
        <dbReference type="ChEBI" id="CHEBI:61560"/>
        <dbReference type="ChEBI" id="CHEBI:173112"/>
        <dbReference type="EC" id="2.7.7.7"/>
    </reaction>
</comment>
<evidence type="ECO:0000256" key="5">
    <source>
        <dbReference type="ARBA" id="ARBA00022705"/>
    </source>
</evidence>
<dbReference type="InterPro" id="IPR027417">
    <property type="entry name" value="P-loop_NTPase"/>
</dbReference>
<dbReference type="Gene3D" id="1.20.272.10">
    <property type="match status" value="1"/>
</dbReference>
<keyword evidence="5" id="KW-0235">DNA replication</keyword>
<dbReference type="InterPro" id="IPR004622">
    <property type="entry name" value="DNA_pol_HolB"/>
</dbReference>
<keyword evidence="6" id="KW-0239">DNA-directed DNA polymerase</keyword>
<dbReference type="FunFam" id="3.40.50.300:FF:001255">
    <property type="entry name" value="DNA polymerase III subunit delta"/>
    <property type="match status" value="1"/>
</dbReference>
<reference evidence="9 10" key="1">
    <citation type="submission" date="2016-11" db="EMBL/GenBank/DDBJ databases">
        <authorList>
            <person name="Manzoor S."/>
        </authorList>
    </citation>
    <scope>NUCLEOTIDE SEQUENCE [LARGE SCALE GENOMIC DNA]</scope>
    <source>
        <strain evidence="9">Clostridium ultunense strain Esp</strain>
    </source>
</reference>
<evidence type="ECO:0000256" key="6">
    <source>
        <dbReference type="ARBA" id="ARBA00022932"/>
    </source>
</evidence>
<dbReference type="Proteomes" id="UP000245423">
    <property type="component" value="Chromosome 1"/>
</dbReference>
<dbReference type="GO" id="GO:0009360">
    <property type="term" value="C:DNA polymerase III complex"/>
    <property type="evidence" value="ECO:0007669"/>
    <property type="project" value="InterPro"/>
</dbReference>
<dbReference type="Gene3D" id="3.40.50.300">
    <property type="entry name" value="P-loop containing nucleotide triphosphate hydrolases"/>
    <property type="match status" value="1"/>
</dbReference>
<evidence type="ECO:0000256" key="4">
    <source>
        <dbReference type="ARBA" id="ARBA00022695"/>
    </source>
</evidence>
<dbReference type="InterPro" id="IPR050238">
    <property type="entry name" value="DNA_Rep/Repair_Clamp_Loader"/>
</dbReference>
<dbReference type="PANTHER" id="PTHR11669">
    <property type="entry name" value="REPLICATION FACTOR C / DNA POLYMERASE III GAMMA-TAU SUBUNIT"/>
    <property type="match status" value="1"/>
</dbReference>
<dbReference type="CDD" id="cd00009">
    <property type="entry name" value="AAA"/>
    <property type="match status" value="1"/>
</dbReference>
<dbReference type="InterPro" id="IPR015199">
    <property type="entry name" value="DNA_pol_III_delta_C"/>
</dbReference>